<protein>
    <submittedName>
        <fullName evidence="2">CLUMA_CG007418, isoform A</fullName>
    </submittedName>
</protein>
<accession>A0A1J1I110</accession>
<keyword evidence="1" id="KW-0812">Transmembrane</keyword>
<evidence type="ECO:0000313" key="2">
    <source>
        <dbReference type="EMBL" id="CRK93891.1"/>
    </source>
</evidence>
<reference evidence="2 3" key="1">
    <citation type="submission" date="2015-04" db="EMBL/GenBank/DDBJ databases">
        <authorList>
            <person name="Syromyatnikov M.Y."/>
            <person name="Popov V.N."/>
        </authorList>
    </citation>
    <scope>NUCLEOTIDE SEQUENCE [LARGE SCALE GENOMIC DNA]</scope>
</reference>
<feature type="transmembrane region" description="Helical" evidence="1">
    <location>
        <begin position="16"/>
        <end position="35"/>
    </location>
</feature>
<proteinExistence type="predicted"/>
<dbReference type="AlphaFoldDB" id="A0A1J1I110"/>
<gene>
    <name evidence="2" type="ORF">CLUMA_CG007418</name>
</gene>
<name>A0A1J1I110_9DIPT</name>
<keyword evidence="1" id="KW-1133">Transmembrane helix</keyword>
<keyword evidence="3" id="KW-1185">Reference proteome</keyword>
<keyword evidence="1" id="KW-0472">Membrane</keyword>
<evidence type="ECO:0000256" key="1">
    <source>
        <dbReference type="SAM" id="Phobius"/>
    </source>
</evidence>
<sequence>MRNLDFRNDDFNSLNVLSVSSLSVMMMMTPAFSLLTSIHHWQLFVSLSDEFLFLQQATQPFLSATIWYTMNN</sequence>
<organism evidence="2 3">
    <name type="scientific">Clunio marinus</name>
    <dbReference type="NCBI Taxonomy" id="568069"/>
    <lineage>
        <taxon>Eukaryota</taxon>
        <taxon>Metazoa</taxon>
        <taxon>Ecdysozoa</taxon>
        <taxon>Arthropoda</taxon>
        <taxon>Hexapoda</taxon>
        <taxon>Insecta</taxon>
        <taxon>Pterygota</taxon>
        <taxon>Neoptera</taxon>
        <taxon>Endopterygota</taxon>
        <taxon>Diptera</taxon>
        <taxon>Nematocera</taxon>
        <taxon>Chironomoidea</taxon>
        <taxon>Chironomidae</taxon>
        <taxon>Clunio</taxon>
    </lineage>
</organism>
<dbReference type="Proteomes" id="UP000183832">
    <property type="component" value="Unassembled WGS sequence"/>
</dbReference>
<dbReference type="EMBL" id="CVRI01000038">
    <property type="protein sequence ID" value="CRK93891.1"/>
    <property type="molecule type" value="Genomic_DNA"/>
</dbReference>
<evidence type="ECO:0000313" key="3">
    <source>
        <dbReference type="Proteomes" id="UP000183832"/>
    </source>
</evidence>